<dbReference type="OrthoDB" id="10653587at2759"/>
<reference evidence="2 3" key="1">
    <citation type="journal article" date="2018" name="BMC Genomics">
        <title>Genomic comparison of Trypanosoma conorhini and Trypanosoma rangeli to Trypanosoma cruzi strains of high and low virulence.</title>
        <authorList>
            <person name="Bradwell K.R."/>
            <person name="Koparde V.N."/>
            <person name="Matveyev A.V."/>
            <person name="Serrano M.G."/>
            <person name="Alves J.M."/>
            <person name="Parikh H."/>
            <person name="Huang B."/>
            <person name="Lee V."/>
            <person name="Espinosa-Alvarez O."/>
            <person name="Ortiz P.A."/>
            <person name="Costa-Martins A.G."/>
            <person name="Teixeira M.M."/>
            <person name="Buck G.A."/>
        </authorList>
    </citation>
    <scope>NUCLEOTIDE SEQUENCE [LARGE SCALE GENOMIC DNA]</scope>
    <source>
        <strain evidence="2 3">AM80</strain>
    </source>
</reference>
<accession>A0A422N9Z0</accession>
<evidence type="ECO:0000313" key="3">
    <source>
        <dbReference type="Proteomes" id="UP000283634"/>
    </source>
</evidence>
<name>A0A422N9Z0_TRYRA</name>
<dbReference type="RefSeq" id="XP_029236795.1">
    <property type="nucleotide sequence ID" value="XM_029383378.1"/>
</dbReference>
<feature type="coiled-coil region" evidence="1">
    <location>
        <begin position="7"/>
        <end position="34"/>
    </location>
</feature>
<gene>
    <name evidence="2" type="ORF">TraAM80_06536</name>
</gene>
<feature type="non-terminal residue" evidence="2">
    <location>
        <position position="1"/>
    </location>
</feature>
<feature type="coiled-coil region" evidence="1">
    <location>
        <begin position="87"/>
        <end position="121"/>
    </location>
</feature>
<keyword evidence="3" id="KW-1185">Reference proteome</keyword>
<dbReference type="GeneID" id="40330469"/>
<keyword evidence="1" id="KW-0175">Coiled coil</keyword>
<evidence type="ECO:0000313" key="2">
    <source>
        <dbReference type="EMBL" id="RNF02242.1"/>
    </source>
</evidence>
<feature type="non-terminal residue" evidence="2">
    <location>
        <position position="171"/>
    </location>
</feature>
<dbReference type="EMBL" id="MKGL01000239">
    <property type="protein sequence ID" value="RNF02242.1"/>
    <property type="molecule type" value="Genomic_DNA"/>
</dbReference>
<sequence>EQNEQRRREMEGRLAELGAERDALAERVRDLGKQLDGANALLYDAARACDALGGAVGLSAPEGDGEVDGAHVADRLQRVSGVVQEQAEQNEQRRREMEGRLAELGAERDALAERVRDLGKQLDGANALLYDAARACDALGGAVGLSAPEGDGEVDGAHVADRLQRVSGVVQ</sequence>
<evidence type="ECO:0000256" key="1">
    <source>
        <dbReference type="SAM" id="Coils"/>
    </source>
</evidence>
<protein>
    <submittedName>
        <fullName evidence="2">Uncharacterized protein</fullName>
    </submittedName>
</protein>
<comment type="caution">
    <text evidence="2">The sequence shown here is derived from an EMBL/GenBank/DDBJ whole genome shotgun (WGS) entry which is preliminary data.</text>
</comment>
<proteinExistence type="predicted"/>
<dbReference type="Proteomes" id="UP000283634">
    <property type="component" value="Unassembled WGS sequence"/>
</dbReference>
<dbReference type="AlphaFoldDB" id="A0A422N9Z0"/>
<organism evidence="2 3">
    <name type="scientific">Trypanosoma rangeli</name>
    <dbReference type="NCBI Taxonomy" id="5698"/>
    <lineage>
        <taxon>Eukaryota</taxon>
        <taxon>Discoba</taxon>
        <taxon>Euglenozoa</taxon>
        <taxon>Kinetoplastea</taxon>
        <taxon>Metakinetoplastina</taxon>
        <taxon>Trypanosomatida</taxon>
        <taxon>Trypanosomatidae</taxon>
        <taxon>Trypanosoma</taxon>
        <taxon>Herpetosoma</taxon>
    </lineage>
</organism>